<feature type="non-terminal residue" evidence="1">
    <location>
        <position position="1"/>
    </location>
</feature>
<dbReference type="Proteomes" id="UP001165060">
    <property type="component" value="Unassembled WGS sequence"/>
</dbReference>
<evidence type="ECO:0000313" key="1">
    <source>
        <dbReference type="EMBL" id="GMI25866.1"/>
    </source>
</evidence>
<sequence>IASMNGFQIGQKRLKVQHKRTHIASQGGGYDHGVAGEAYSYAAGGGVAGAGTEQGVYYDAGGGAVYGTADVYGGGVYAGQAGSPPKAAGGY</sequence>
<accession>A0ABQ6MGD0</accession>
<name>A0ABQ6MGD0_9STRA</name>
<reference evidence="1 2" key="1">
    <citation type="journal article" date="2023" name="Commun. Biol.">
        <title>Genome analysis of Parmales, the sister group of diatoms, reveals the evolutionary specialization of diatoms from phago-mixotrophs to photoautotrophs.</title>
        <authorList>
            <person name="Ban H."/>
            <person name="Sato S."/>
            <person name="Yoshikawa S."/>
            <person name="Yamada K."/>
            <person name="Nakamura Y."/>
            <person name="Ichinomiya M."/>
            <person name="Sato N."/>
            <person name="Blanc-Mathieu R."/>
            <person name="Endo H."/>
            <person name="Kuwata A."/>
            <person name="Ogata H."/>
        </authorList>
    </citation>
    <scope>NUCLEOTIDE SEQUENCE [LARGE SCALE GENOMIC DNA]</scope>
</reference>
<protein>
    <submittedName>
        <fullName evidence="1">Uncharacterized protein</fullName>
    </submittedName>
</protein>
<gene>
    <name evidence="1" type="ORF">TeGR_g4804</name>
</gene>
<proteinExistence type="predicted"/>
<comment type="caution">
    <text evidence="1">The sequence shown here is derived from an EMBL/GenBank/DDBJ whole genome shotgun (WGS) entry which is preliminary data.</text>
</comment>
<dbReference type="EMBL" id="BRYB01004113">
    <property type="protein sequence ID" value="GMI25866.1"/>
    <property type="molecule type" value="Genomic_DNA"/>
</dbReference>
<keyword evidence="2" id="KW-1185">Reference proteome</keyword>
<organism evidence="1 2">
    <name type="scientific">Tetraparma gracilis</name>
    <dbReference type="NCBI Taxonomy" id="2962635"/>
    <lineage>
        <taxon>Eukaryota</taxon>
        <taxon>Sar</taxon>
        <taxon>Stramenopiles</taxon>
        <taxon>Ochrophyta</taxon>
        <taxon>Bolidophyceae</taxon>
        <taxon>Parmales</taxon>
        <taxon>Triparmaceae</taxon>
        <taxon>Tetraparma</taxon>
    </lineage>
</organism>
<evidence type="ECO:0000313" key="2">
    <source>
        <dbReference type="Proteomes" id="UP001165060"/>
    </source>
</evidence>